<feature type="transmembrane region" description="Helical" evidence="6">
    <location>
        <begin position="300"/>
        <end position="328"/>
    </location>
</feature>
<feature type="transmembrane region" description="Helical" evidence="6">
    <location>
        <begin position="36"/>
        <end position="57"/>
    </location>
</feature>
<dbReference type="RefSeq" id="WP_158193590.1">
    <property type="nucleotide sequence ID" value="NZ_CP046908.1"/>
</dbReference>
<feature type="transmembrane region" description="Helical" evidence="6">
    <location>
        <begin position="205"/>
        <end position="234"/>
    </location>
</feature>
<dbReference type="KEGG" id="siw:GH266_08935"/>
<gene>
    <name evidence="7" type="ORF">GH266_08935</name>
</gene>
<comment type="subcellular location">
    <subcellularLocation>
        <location evidence="1">Membrane</location>
        <topology evidence="1">Multi-pass membrane protein</topology>
    </subcellularLocation>
</comment>
<dbReference type="Pfam" id="PF01594">
    <property type="entry name" value="AI-2E_transport"/>
    <property type="match status" value="1"/>
</dbReference>
<evidence type="ECO:0000313" key="7">
    <source>
        <dbReference type="EMBL" id="QGZ34624.1"/>
    </source>
</evidence>
<feature type="transmembrane region" description="Helical" evidence="6">
    <location>
        <begin position="139"/>
        <end position="165"/>
    </location>
</feature>
<organism evidence="7 8">
    <name type="scientific">Stappia indica</name>
    <dbReference type="NCBI Taxonomy" id="538381"/>
    <lineage>
        <taxon>Bacteria</taxon>
        <taxon>Pseudomonadati</taxon>
        <taxon>Pseudomonadota</taxon>
        <taxon>Alphaproteobacteria</taxon>
        <taxon>Hyphomicrobiales</taxon>
        <taxon>Stappiaceae</taxon>
        <taxon>Stappia</taxon>
    </lineage>
</organism>
<reference evidence="7 8" key="1">
    <citation type="submission" date="2019-12" db="EMBL/GenBank/DDBJ databases">
        <title>The genome of Stappia indica PHM037.</title>
        <authorList>
            <person name="Kacar D."/>
            <person name="Galan B."/>
            <person name="Canedo L."/>
            <person name="Rodriguez P."/>
            <person name="de la Calle F."/>
            <person name="Garcia J.L."/>
        </authorList>
    </citation>
    <scope>NUCLEOTIDE SEQUENCE [LARGE SCALE GENOMIC DNA]</scope>
    <source>
        <strain evidence="7 8">PHM037</strain>
    </source>
</reference>
<dbReference type="Proteomes" id="UP000435648">
    <property type="component" value="Chromosome"/>
</dbReference>
<evidence type="ECO:0000256" key="1">
    <source>
        <dbReference type="ARBA" id="ARBA00004141"/>
    </source>
</evidence>
<feature type="transmembrane region" description="Helical" evidence="6">
    <location>
        <begin position="69"/>
        <end position="91"/>
    </location>
</feature>
<dbReference type="AlphaFoldDB" id="A0A857C6R1"/>
<sequence>MTVQSSPVALGSFTQRLVAVTLIIVAALALWYLRSLLLLVFAAILFAIVLRSLSAIVARPTGLGEGWSFVVATVTAVLAVALFVTVLGAQLQAQLLELRDRLPELLAPVEDWLGSGDVGEWLVERAEAMVSEGAVMSRIAGLSGWAVTLLANVVLVAAAGLYIGYRPGLYRGGLLMLFPRRARKGAAATMDALGSALQRWLLGQLASMVVVGTLIFLGLWAIGIEAALALAFIAGILEFIPFFGPVLAIAPAVALALAVDTSTAIWVFLLYLAVQQFEGNVLNPLIQQQAVSLPPAVTMFALLAFGVLFGPLGVLLATPLAVVCLVVAKQVWVGRVLGEPVSLPGKDRMRREQAGPAQVMR</sequence>
<evidence type="ECO:0000313" key="8">
    <source>
        <dbReference type="Proteomes" id="UP000435648"/>
    </source>
</evidence>
<evidence type="ECO:0000256" key="6">
    <source>
        <dbReference type="SAM" id="Phobius"/>
    </source>
</evidence>
<keyword evidence="5 6" id="KW-0472">Membrane</keyword>
<name>A0A857C6R1_9HYPH</name>
<evidence type="ECO:0000256" key="4">
    <source>
        <dbReference type="ARBA" id="ARBA00022989"/>
    </source>
</evidence>
<dbReference type="PANTHER" id="PTHR21716:SF62">
    <property type="entry name" value="TRANSPORT PROTEIN YDBI-RELATED"/>
    <property type="match status" value="1"/>
</dbReference>
<dbReference type="OrthoDB" id="5761230at2"/>
<dbReference type="EMBL" id="CP046908">
    <property type="protein sequence ID" value="QGZ34624.1"/>
    <property type="molecule type" value="Genomic_DNA"/>
</dbReference>
<evidence type="ECO:0000256" key="3">
    <source>
        <dbReference type="ARBA" id="ARBA00022692"/>
    </source>
</evidence>
<evidence type="ECO:0000256" key="5">
    <source>
        <dbReference type="ARBA" id="ARBA00023136"/>
    </source>
</evidence>
<keyword evidence="4 6" id="KW-1133">Transmembrane helix</keyword>
<evidence type="ECO:0000256" key="2">
    <source>
        <dbReference type="ARBA" id="ARBA00009773"/>
    </source>
</evidence>
<dbReference type="GO" id="GO:0016020">
    <property type="term" value="C:membrane"/>
    <property type="evidence" value="ECO:0007669"/>
    <property type="project" value="UniProtKB-SubCell"/>
</dbReference>
<comment type="similarity">
    <text evidence="2">Belongs to the autoinducer-2 exporter (AI-2E) (TC 2.A.86) family.</text>
</comment>
<protein>
    <submittedName>
        <fullName evidence="7">AI-2E family transporter</fullName>
    </submittedName>
</protein>
<proteinExistence type="inferred from homology"/>
<dbReference type="GO" id="GO:0055085">
    <property type="term" value="P:transmembrane transport"/>
    <property type="evidence" value="ECO:0007669"/>
    <property type="project" value="TreeGrafter"/>
</dbReference>
<feature type="transmembrane region" description="Helical" evidence="6">
    <location>
        <begin position="13"/>
        <end position="31"/>
    </location>
</feature>
<dbReference type="InterPro" id="IPR002549">
    <property type="entry name" value="AI-2E-like"/>
</dbReference>
<keyword evidence="3 6" id="KW-0812">Transmembrane</keyword>
<accession>A0A857C6R1</accession>
<dbReference type="PANTHER" id="PTHR21716">
    <property type="entry name" value="TRANSMEMBRANE PROTEIN"/>
    <property type="match status" value="1"/>
</dbReference>